<comment type="caution">
    <text evidence="6">The sequence shown here is derived from an EMBL/GenBank/DDBJ whole genome shotgun (WGS) entry which is preliminary data.</text>
</comment>
<dbReference type="GO" id="GO:0006598">
    <property type="term" value="P:polyamine catabolic process"/>
    <property type="evidence" value="ECO:0007669"/>
    <property type="project" value="TreeGrafter"/>
</dbReference>
<dbReference type="GO" id="GO:0033969">
    <property type="term" value="F:gamma-glutamyl-gamma-aminobutyrate hydrolase activity"/>
    <property type="evidence" value="ECO:0007669"/>
    <property type="project" value="UniProtKB-EC"/>
</dbReference>
<dbReference type="AlphaFoldDB" id="A0A317EBJ6"/>
<reference evidence="6 7" key="1">
    <citation type="submission" date="2018-05" db="EMBL/GenBank/DDBJ databases">
        <title>Zavarzinia sp. HR-AS.</title>
        <authorList>
            <person name="Lee Y."/>
            <person name="Jeon C.O."/>
        </authorList>
    </citation>
    <scope>NUCLEOTIDE SEQUENCE [LARGE SCALE GENOMIC DNA]</scope>
    <source>
        <strain evidence="6 7">HR-AS</strain>
    </source>
</reference>
<dbReference type="RefSeq" id="WP_109906236.1">
    <property type="nucleotide sequence ID" value="NZ_QGLE01000006.1"/>
</dbReference>
<keyword evidence="7" id="KW-1185">Reference proteome</keyword>
<dbReference type="PROSITE" id="PS51273">
    <property type="entry name" value="GATASE_TYPE_1"/>
    <property type="match status" value="1"/>
</dbReference>
<accession>A0A317EBJ6</accession>
<dbReference type="GO" id="GO:0005829">
    <property type="term" value="C:cytosol"/>
    <property type="evidence" value="ECO:0007669"/>
    <property type="project" value="TreeGrafter"/>
</dbReference>
<dbReference type="EC" id="3.5.1.94" evidence="5"/>
<dbReference type="InterPro" id="IPR029062">
    <property type="entry name" value="Class_I_gatase-like"/>
</dbReference>
<evidence type="ECO:0000256" key="1">
    <source>
        <dbReference type="ARBA" id="ARBA00011083"/>
    </source>
</evidence>
<dbReference type="Pfam" id="PF07722">
    <property type="entry name" value="Peptidase_C26"/>
    <property type="match status" value="1"/>
</dbReference>
<dbReference type="SUPFAM" id="SSF52317">
    <property type="entry name" value="Class I glutamine amidotransferase-like"/>
    <property type="match status" value="1"/>
</dbReference>
<dbReference type="EMBL" id="QGLE01000006">
    <property type="protein sequence ID" value="PWR22683.1"/>
    <property type="molecule type" value="Genomic_DNA"/>
</dbReference>
<comment type="pathway">
    <text evidence="4">Amine and polyamine degradation; putrescine degradation; 4-aminobutanoate from putrescine: step 4/4.</text>
</comment>
<dbReference type="PANTHER" id="PTHR43235">
    <property type="entry name" value="GLUTAMINE AMIDOTRANSFERASE PB2B2.05-RELATED"/>
    <property type="match status" value="1"/>
</dbReference>
<comment type="function">
    <text evidence="3">Involved in the breakdown of putrescine via hydrolysis of the gamma-glutamyl linkage of gamma-glutamyl-gamma-aminobutyrate.</text>
</comment>
<dbReference type="InterPro" id="IPR011697">
    <property type="entry name" value="Peptidase_C26"/>
</dbReference>
<comment type="catalytic activity">
    <reaction evidence="2">
        <text>4-(gamma-L-glutamylamino)butanoate + H2O = 4-aminobutanoate + L-glutamate</text>
        <dbReference type="Rhea" id="RHEA:19737"/>
        <dbReference type="ChEBI" id="CHEBI:15377"/>
        <dbReference type="ChEBI" id="CHEBI:29985"/>
        <dbReference type="ChEBI" id="CHEBI:58800"/>
        <dbReference type="ChEBI" id="CHEBI:59888"/>
        <dbReference type="EC" id="3.5.1.94"/>
    </reaction>
</comment>
<evidence type="ECO:0000256" key="2">
    <source>
        <dbReference type="ARBA" id="ARBA00052718"/>
    </source>
</evidence>
<dbReference type="InterPro" id="IPR044668">
    <property type="entry name" value="PuuD-like"/>
</dbReference>
<dbReference type="PANTHER" id="PTHR43235:SF1">
    <property type="entry name" value="GLUTAMINE AMIDOTRANSFERASE PB2B2.05-RELATED"/>
    <property type="match status" value="1"/>
</dbReference>
<sequence length="261" mass="27781">MYDPLFPVIGIPACTRAIEGHPFNIVGEKYIAAVAEAARCLPLLIPSLDPPLPVDAVLGTLDGLLFTGSPSNVHPARYQGEASRPGTLHDEQRDATTLPLIAAAIARGMPVFAICRGHQELNVALGGSLFQHVQELPGRLDHRAPDDQPIEVKYGPAHEVAVTPGGLFERLTGERGFTVNSLHGQAIDRLAPTLRIEAMAPDGTVEAVTAPDAPGLVISVQWHPEWKALDNPVSMRLFEAFGAAARQYAAQRKGNGAHVAA</sequence>
<dbReference type="FunFam" id="3.40.50.880:FF:000030">
    <property type="entry name" value="Gamma-glutamyl-gamma-aminobutyrate hydrolase PuuD"/>
    <property type="match status" value="1"/>
</dbReference>
<evidence type="ECO:0000313" key="6">
    <source>
        <dbReference type="EMBL" id="PWR22683.1"/>
    </source>
</evidence>
<dbReference type="Proteomes" id="UP000245461">
    <property type="component" value="Unassembled WGS sequence"/>
</dbReference>
<proteinExistence type="inferred from homology"/>
<gene>
    <name evidence="6" type="ORF">DKG74_12525</name>
</gene>
<organism evidence="6 7">
    <name type="scientific">Zavarzinia aquatilis</name>
    <dbReference type="NCBI Taxonomy" id="2211142"/>
    <lineage>
        <taxon>Bacteria</taxon>
        <taxon>Pseudomonadati</taxon>
        <taxon>Pseudomonadota</taxon>
        <taxon>Alphaproteobacteria</taxon>
        <taxon>Rhodospirillales</taxon>
        <taxon>Zavarziniaceae</taxon>
        <taxon>Zavarzinia</taxon>
    </lineage>
</organism>
<evidence type="ECO:0000256" key="5">
    <source>
        <dbReference type="ARBA" id="ARBA00066788"/>
    </source>
</evidence>
<comment type="similarity">
    <text evidence="1">Belongs to the peptidase C26 family.</text>
</comment>
<name>A0A317EBJ6_9PROT</name>
<evidence type="ECO:0000313" key="7">
    <source>
        <dbReference type="Proteomes" id="UP000245461"/>
    </source>
</evidence>
<evidence type="ECO:0000256" key="4">
    <source>
        <dbReference type="ARBA" id="ARBA00060634"/>
    </source>
</evidence>
<protein>
    <recommendedName>
        <fullName evidence="5">gamma-glutamyl-gamma-aminobutyrate hydrolase</fullName>
        <ecNumber evidence="5">3.5.1.94</ecNumber>
    </recommendedName>
</protein>
<dbReference type="OrthoDB" id="9813383at2"/>
<dbReference type="CDD" id="cd01745">
    <property type="entry name" value="GATase1_2"/>
    <property type="match status" value="1"/>
</dbReference>
<dbReference type="Gene3D" id="3.40.50.880">
    <property type="match status" value="1"/>
</dbReference>
<evidence type="ECO:0000256" key="3">
    <source>
        <dbReference type="ARBA" id="ARBA00055068"/>
    </source>
</evidence>